<evidence type="ECO:0000313" key="1">
    <source>
        <dbReference type="EMBL" id="GFP76230.1"/>
    </source>
</evidence>
<evidence type="ECO:0000313" key="2">
    <source>
        <dbReference type="Proteomes" id="UP000580568"/>
    </source>
</evidence>
<proteinExistence type="predicted"/>
<accession>A0A6V8SGQ3</accession>
<organism evidence="1 2">
    <name type="scientific">Clostridium fungisolvens</name>
    <dbReference type="NCBI Taxonomy" id="1604897"/>
    <lineage>
        <taxon>Bacteria</taxon>
        <taxon>Bacillati</taxon>
        <taxon>Bacillota</taxon>
        <taxon>Clostridia</taxon>
        <taxon>Eubacteriales</taxon>
        <taxon>Clostridiaceae</taxon>
        <taxon>Clostridium</taxon>
    </lineage>
</organism>
<dbReference type="Proteomes" id="UP000580568">
    <property type="component" value="Unassembled WGS sequence"/>
</dbReference>
<dbReference type="EMBL" id="BLZR01000001">
    <property type="protein sequence ID" value="GFP76230.1"/>
    <property type="molecule type" value="Genomic_DNA"/>
</dbReference>
<dbReference type="RefSeq" id="WP_183277673.1">
    <property type="nucleotide sequence ID" value="NZ_BLZR01000001.1"/>
</dbReference>
<comment type="caution">
    <text evidence="1">The sequence shown here is derived from an EMBL/GenBank/DDBJ whole genome shotgun (WGS) entry which is preliminary data.</text>
</comment>
<sequence length="221" mass="24787">MRKTAIIISGTLVLLISIFVGYRVVKYYSANNYTISEDGNTIISKNGQQYVHDNSDLWLEAIATDKQIGKINDSGSVYSLKDQPNLDWIAVNITDEMAITQIYHKKGVNDFSIGNKNIKQIRLIENKGLKQAIGTAVASTEEKDILEELSESLSKSKIKQQITSENIMSLQILFDAYKGISYDINVLIDDDKKVYLSEGNEDNVVKAGPLVTNWILQKYSK</sequence>
<name>A0A6V8SGQ3_9CLOT</name>
<dbReference type="AlphaFoldDB" id="A0A6V8SGQ3"/>
<reference evidence="1 2" key="1">
    <citation type="submission" date="2020-07" db="EMBL/GenBank/DDBJ databases">
        <title>A new beta-1,3-glucan-decomposing anaerobic bacterium isolated from anoxic soil subjected to biological soil disinfestation.</title>
        <authorList>
            <person name="Ueki A."/>
            <person name="Tonouchi A."/>
        </authorList>
    </citation>
    <scope>NUCLEOTIDE SEQUENCE [LARGE SCALE GENOMIC DNA]</scope>
    <source>
        <strain evidence="1 2">TW1</strain>
    </source>
</reference>
<keyword evidence="2" id="KW-1185">Reference proteome</keyword>
<gene>
    <name evidence="1" type="ORF">bsdtw1_02331</name>
</gene>
<protein>
    <submittedName>
        <fullName evidence="1">Uncharacterized protein</fullName>
    </submittedName>
</protein>